<sequence length="77" mass="8687">MELNLQTFAVDPDPRPEEVAAIMAALAVVMEDREEPEESATLYRSRWRLAGLLGHAPPREMKLEGSLWAYASWEGMV</sequence>
<evidence type="ECO:0000313" key="1">
    <source>
        <dbReference type="EMBL" id="CAA9436797.1"/>
    </source>
</evidence>
<organism evidence="1">
    <name type="scientific">uncultured Rubrobacteraceae bacterium</name>
    <dbReference type="NCBI Taxonomy" id="349277"/>
    <lineage>
        <taxon>Bacteria</taxon>
        <taxon>Bacillati</taxon>
        <taxon>Actinomycetota</taxon>
        <taxon>Rubrobacteria</taxon>
        <taxon>Rubrobacterales</taxon>
        <taxon>Rubrobacteraceae</taxon>
        <taxon>environmental samples</taxon>
    </lineage>
</organism>
<protein>
    <submittedName>
        <fullName evidence="1">Uncharacterized protein</fullName>
    </submittedName>
</protein>
<dbReference type="EMBL" id="CADCVC010000082">
    <property type="protein sequence ID" value="CAA9436797.1"/>
    <property type="molecule type" value="Genomic_DNA"/>
</dbReference>
<gene>
    <name evidence="1" type="ORF">AVDCRST_MAG80-971</name>
</gene>
<name>A0A6J4Q7C6_9ACTN</name>
<accession>A0A6J4Q7C6</accession>
<reference evidence="1" key="1">
    <citation type="submission" date="2020-02" db="EMBL/GenBank/DDBJ databases">
        <authorList>
            <person name="Meier V. D."/>
        </authorList>
    </citation>
    <scope>NUCLEOTIDE SEQUENCE</scope>
    <source>
        <strain evidence="1">AVDCRST_MAG80</strain>
    </source>
</reference>
<proteinExistence type="predicted"/>
<dbReference type="AlphaFoldDB" id="A0A6J4Q7C6"/>